<comment type="pathway">
    <text evidence="7 9">Lipid metabolism; fatty acid biosynthesis.</text>
</comment>
<sequence>MIISYPITGNNRIEIIRYTLLEQNSNQGLIWINQTQYFKGVPFQIWNFSLGGYRICQKWLNERVGHSLSDQEIQNYQNIIVIVKEIADIVLEMNTAIQYSQFKNQKIFEKIRFIISEQLGIEYKQISLASNFTTNLGADSLDMLELFMVLEKVFGISTNEKVINNISTVQQLVKYISQGTSPSCVAKMGCVAKMKDAG</sequence>
<dbReference type="NCBIfam" id="NF002148">
    <property type="entry name" value="PRK00982.1-2"/>
    <property type="match status" value="1"/>
</dbReference>
<keyword evidence="12" id="KW-1185">Reference proteome</keyword>
<dbReference type="PANTHER" id="PTHR20863">
    <property type="entry name" value="ACYL CARRIER PROTEIN"/>
    <property type="match status" value="1"/>
</dbReference>
<evidence type="ECO:0000256" key="8">
    <source>
        <dbReference type="NCBIfam" id="TIGR00517"/>
    </source>
</evidence>
<comment type="PTM">
    <text evidence="7">4'-phosphopantetheine is transferred from CoA to a specific serine of apo-ACP by AcpS. This modification is essential for activity because fatty acids are bound in thioester linkage to the sulfhydryl of the prosthetic group.</text>
</comment>
<reference evidence="11 12" key="1">
    <citation type="journal article" date="2015" name="Genome Announc.">
        <title>Draft Genome of the Euendolithic (true boring) Cyanobacterium Mastigocoleus testarum strain BC008.</title>
        <authorList>
            <person name="Guida B.S."/>
            <person name="Garcia-Pichel F."/>
        </authorList>
    </citation>
    <scope>NUCLEOTIDE SEQUENCE [LARGE SCALE GENOMIC DNA]</scope>
    <source>
        <strain evidence="11 12">BC008</strain>
    </source>
</reference>
<organism evidence="11 12">
    <name type="scientific">Mastigocoleus testarum BC008</name>
    <dbReference type="NCBI Taxonomy" id="371196"/>
    <lineage>
        <taxon>Bacteria</taxon>
        <taxon>Bacillati</taxon>
        <taxon>Cyanobacteriota</taxon>
        <taxon>Cyanophyceae</taxon>
        <taxon>Nostocales</taxon>
        <taxon>Hapalosiphonaceae</taxon>
        <taxon>Mastigocoleus</taxon>
    </lineage>
</organism>
<evidence type="ECO:0000313" key="11">
    <source>
        <dbReference type="EMBL" id="KST70382.1"/>
    </source>
</evidence>
<dbReference type="AlphaFoldDB" id="A0A0V8A0V5"/>
<dbReference type="OrthoDB" id="9758243at2"/>
<dbReference type="GO" id="GO:0009245">
    <property type="term" value="P:lipid A biosynthetic process"/>
    <property type="evidence" value="ECO:0007669"/>
    <property type="project" value="TreeGrafter"/>
</dbReference>
<dbReference type="GO" id="GO:0005829">
    <property type="term" value="C:cytosol"/>
    <property type="evidence" value="ECO:0007669"/>
    <property type="project" value="TreeGrafter"/>
</dbReference>
<evidence type="ECO:0000256" key="7">
    <source>
        <dbReference type="HAMAP-Rule" id="MF_01217"/>
    </source>
</evidence>
<keyword evidence="1 7" id="KW-0596">Phosphopantetheine</keyword>
<dbReference type="Gene3D" id="1.10.1200.10">
    <property type="entry name" value="ACP-like"/>
    <property type="match status" value="1"/>
</dbReference>
<keyword evidence="2 7" id="KW-0444">Lipid biosynthesis</keyword>
<dbReference type="HAMAP" id="MF_01217">
    <property type="entry name" value="Acyl_carrier"/>
    <property type="match status" value="1"/>
</dbReference>
<evidence type="ECO:0000256" key="4">
    <source>
        <dbReference type="ARBA" id="ARBA00022832"/>
    </source>
</evidence>
<evidence type="ECO:0000313" key="12">
    <source>
        <dbReference type="Proteomes" id="UP000053372"/>
    </source>
</evidence>
<evidence type="ECO:0000259" key="10">
    <source>
        <dbReference type="PROSITE" id="PS50075"/>
    </source>
</evidence>
<dbReference type="NCBIfam" id="NF002150">
    <property type="entry name" value="PRK00982.1-4"/>
    <property type="match status" value="1"/>
</dbReference>
<dbReference type="UniPathway" id="UPA00094"/>
<name>A0A0V8A0V5_9CYAN</name>
<keyword evidence="5 7" id="KW-0443">Lipid metabolism</keyword>
<keyword evidence="7" id="KW-0963">Cytoplasm</keyword>
<dbReference type="Pfam" id="PF00550">
    <property type="entry name" value="PP-binding"/>
    <property type="match status" value="1"/>
</dbReference>
<evidence type="ECO:0000256" key="5">
    <source>
        <dbReference type="ARBA" id="ARBA00023098"/>
    </source>
</evidence>
<dbReference type="Proteomes" id="UP000053372">
    <property type="component" value="Unassembled WGS sequence"/>
</dbReference>
<evidence type="ECO:0000256" key="2">
    <source>
        <dbReference type="ARBA" id="ARBA00022516"/>
    </source>
</evidence>
<dbReference type="Pfam" id="PF18135">
    <property type="entry name" value="Type_ISP_C"/>
    <property type="match status" value="1"/>
</dbReference>
<dbReference type="RefSeq" id="WP_027840646.1">
    <property type="nucleotide sequence ID" value="NZ_LMTZ01000001.1"/>
</dbReference>
<comment type="similarity">
    <text evidence="7">Belongs to the acyl carrier protein (ACP) family.</text>
</comment>
<keyword evidence="4 7" id="KW-0276">Fatty acid metabolism</keyword>
<dbReference type="SUPFAM" id="SSF47336">
    <property type="entry name" value="ACP-like"/>
    <property type="match status" value="1"/>
</dbReference>
<comment type="PTM">
    <text evidence="9">4'-phosphopantetheine is transferred from CoA to a specific serine of apo-ACP by acpS.</text>
</comment>
<accession>A0A0V8A0V5</accession>
<dbReference type="InterPro" id="IPR041635">
    <property type="entry name" value="Type_ISP_LLaBIII_C"/>
</dbReference>
<gene>
    <name evidence="7" type="primary">acpP</name>
    <name evidence="11" type="ORF">BC008_45115</name>
</gene>
<dbReference type="NCBIfam" id="TIGR00517">
    <property type="entry name" value="acyl_carrier"/>
    <property type="match status" value="1"/>
</dbReference>
<dbReference type="InterPro" id="IPR003231">
    <property type="entry name" value="ACP"/>
</dbReference>
<evidence type="ECO:0000256" key="1">
    <source>
        <dbReference type="ARBA" id="ARBA00022450"/>
    </source>
</evidence>
<keyword evidence="6 7" id="KW-0275">Fatty acid biosynthesis</keyword>
<protein>
    <recommendedName>
        <fullName evidence="7 8">Acyl carrier protein</fullName>
        <shortName evidence="7">ACP</shortName>
    </recommendedName>
</protein>
<comment type="function">
    <text evidence="7 9">Carrier of the growing fatty acid chain in fatty acid biosynthesis.</text>
</comment>
<evidence type="ECO:0000256" key="3">
    <source>
        <dbReference type="ARBA" id="ARBA00022553"/>
    </source>
</evidence>
<comment type="caution">
    <text evidence="11">The sequence shown here is derived from an EMBL/GenBank/DDBJ whole genome shotgun (WGS) entry which is preliminary data.</text>
</comment>
<dbReference type="InterPro" id="IPR036736">
    <property type="entry name" value="ACP-like_sf"/>
</dbReference>
<feature type="domain" description="Carrier" evidence="10">
    <location>
        <begin position="105"/>
        <end position="180"/>
    </location>
</feature>
<dbReference type="InterPro" id="IPR009081">
    <property type="entry name" value="PP-bd_ACP"/>
</dbReference>
<evidence type="ECO:0000256" key="9">
    <source>
        <dbReference type="RuleBase" id="RU003545"/>
    </source>
</evidence>
<dbReference type="PROSITE" id="PS50075">
    <property type="entry name" value="CARRIER"/>
    <property type="match status" value="1"/>
</dbReference>
<dbReference type="PANTHER" id="PTHR20863:SF76">
    <property type="entry name" value="CARRIER DOMAIN-CONTAINING PROTEIN"/>
    <property type="match status" value="1"/>
</dbReference>
<evidence type="ECO:0000256" key="6">
    <source>
        <dbReference type="ARBA" id="ARBA00023160"/>
    </source>
</evidence>
<dbReference type="EMBL" id="LMTZ01000001">
    <property type="protein sequence ID" value="KST70382.1"/>
    <property type="molecule type" value="Genomic_DNA"/>
</dbReference>
<keyword evidence="3 7" id="KW-0597">Phosphoprotein</keyword>
<dbReference type="GO" id="GO:0000036">
    <property type="term" value="F:acyl carrier activity"/>
    <property type="evidence" value="ECO:0007669"/>
    <property type="project" value="UniProtKB-UniRule"/>
</dbReference>
<feature type="modified residue" description="O-(pantetheine 4'-phosphoryl)serine" evidence="7">
    <location>
        <position position="140"/>
    </location>
</feature>
<proteinExistence type="inferred from homology"/>
<comment type="subcellular location">
    <subcellularLocation>
        <location evidence="7">Cytoplasm</location>
    </subcellularLocation>
</comment>
<dbReference type="GO" id="GO:0016020">
    <property type="term" value="C:membrane"/>
    <property type="evidence" value="ECO:0007669"/>
    <property type="project" value="GOC"/>
</dbReference>
<dbReference type="GO" id="GO:0000035">
    <property type="term" value="F:acyl binding"/>
    <property type="evidence" value="ECO:0007669"/>
    <property type="project" value="TreeGrafter"/>
</dbReference>